<keyword evidence="6 8" id="KW-0472">Membrane</keyword>
<dbReference type="PROSITE" id="PS50192">
    <property type="entry name" value="T_SNARE"/>
    <property type="match status" value="1"/>
</dbReference>
<proteinExistence type="inferred from homology"/>
<dbReference type="GO" id="GO:0006886">
    <property type="term" value="P:intracellular protein transport"/>
    <property type="evidence" value="ECO:0007669"/>
    <property type="project" value="InterPro"/>
</dbReference>
<gene>
    <name evidence="10" type="ORF">H310_12804</name>
</gene>
<dbReference type="GeneID" id="20089854"/>
<dbReference type="Pfam" id="PF00804">
    <property type="entry name" value="Syntaxin"/>
    <property type="match status" value="1"/>
</dbReference>
<comment type="subcellular location">
    <subcellularLocation>
        <location evidence="1">Membrane</location>
        <topology evidence="1">Single-pass type IV membrane protein</topology>
    </subcellularLocation>
</comment>
<dbReference type="VEuPathDB" id="FungiDB:H310_12804"/>
<dbReference type="GO" id="GO:0006887">
    <property type="term" value="P:exocytosis"/>
    <property type="evidence" value="ECO:0007669"/>
    <property type="project" value="TreeGrafter"/>
</dbReference>
<evidence type="ECO:0000313" key="10">
    <source>
        <dbReference type="EMBL" id="ETV93205.1"/>
    </source>
</evidence>
<keyword evidence="3" id="KW-0813">Transport</keyword>
<dbReference type="PROSITE" id="PS00914">
    <property type="entry name" value="SYNTAXIN"/>
    <property type="match status" value="1"/>
</dbReference>
<dbReference type="PANTHER" id="PTHR19957">
    <property type="entry name" value="SYNTAXIN"/>
    <property type="match status" value="1"/>
</dbReference>
<dbReference type="InterPro" id="IPR000727">
    <property type="entry name" value="T_SNARE_dom"/>
</dbReference>
<dbReference type="Pfam" id="PF05739">
    <property type="entry name" value="SNARE"/>
    <property type="match status" value="1"/>
</dbReference>
<dbReference type="InterPro" id="IPR010989">
    <property type="entry name" value="SNARE"/>
</dbReference>
<organism evidence="10">
    <name type="scientific">Aphanomyces invadans</name>
    <dbReference type="NCBI Taxonomy" id="157072"/>
    <lineage>
        <taxon>Eukaryota</taxon>
        <taxon>Sar</taxon>
        <taxon>Stramenopiles</taxon>
        <taxon>Oomycota</taxon>
        <taxon>Saprolegniomycetes</taxon>
        <taxon>Saprolegniales</taxon>
        <taxon>Verrucalvaceae</taxon>
        <taxon>Aphanomyces</taxon>
    </lineage>
</organism>
<dbReference type="FunFam" id="1.20.5.110:FF:000008">
    <property type="entry name" value="Syntaxin 132"/>
    <property type="match status" value="1"/>
</dbReference>
<dbReference type="InterPro" id="IPR006012">
    <property type="entry name" value="Syntaxin/epimorphin_CS"/>
</dbReference>
<evidence type="ECO:0000256" key="1">
    <source>
        <dbReference type="ARBA" id="ARBA00004211"/>
    </source>
</evidence>
<dbReference type="GO" id="GO:0005886">
    <property type="term" value="C:plasma membrane"/>
    <property type="evidence" value="ECO:0007669"/>
    <property type="project" value="TreeGrafter"/>
</dbReference>
<name>A0A024TGB6_9STRA</name>
<dbReference type="OrthoDB" id="10255013at2759"/>
<dbReference type="AlphaFoldDB" id="A0A024TGB6"/>
<dbReference type="GO" id="GO:0048278">
    <property type="term" value="P:vesicle docking"/>
    <property type="evidence" value="ECO:0007669"/>
    <property type="project" value="TreeGrafter"/>
</dbReference>
<accession>A0A024TGB6</accession>
<evidence type="ECO:0000256" key="8">
    <source>
        <dbReference type="SAM" id="Phobius"/>
    </source>
</evidence>
<dbReference type="Gene3D" id="1.20.5.110">
    <property type="match status" value="1"/>
</dbReference>
<dbReference type="SMART" id="SM00397">
    <property type="entry name" value="t_SNARE"/>
    <property type="match status" value="1"/>
</dbReference>
<dbReference type="GO" id="GO:0006906">
    <property type="term" value="P:vesicle fusion"/>
    <property type="evidence" value="ECO:0007669"/>
    <property type="project" value="TreeGrafter"/>
</dbReference>
<dbReference type="CDD" id="cd15848">
    <property type="entry name" value="SNARE_syntaxin1-like"/>
    <property type="match status" value="1"/>
</dbReference>
<protein>
    <recommendedName>
        <fullName evidence="9">t-SNARE coiled-coil homology domain-containing protein</fullName>
    </recommendedName>
</protein>
<dbReference type="GO" id="GO:0012505">
    <property type="term" value="C:endomembrane system"/>
    <property type="evidence" value="ECO:0007669"/>
    <property type="project" value="TreeGrafter"/>
</dbReference>
<feature type="domain" description="T-SNARE coiled-coil homology" evidence="9">
    <location>
        <begin position="200"/>
        <end position="262"/>
    </location>
</feature>
<dbReference type="SMART" id="SM00503">
    <property type="entry name" value="SynN"/>
    <property type="match status" value="1"/>
</dbReference>
<dbReference type="PANTHER" id="PTHR19957:SF307">
    <property type="entry name" value="PROTEIN SSO1-RELATED"/>
    <property type="match status" value="1"/>
</dbReference>
<dbReference type="GO" id="GO:0000149">
    <property type="term" value="F:SNARE binding"/>
    <property type="evidence" value="ECO:0007669"/>
    <property type="project" value="TreeGrafter"/>
</dbReference>
<dbReference type="SUPFAM" id="SSF47661">
    <property type="entry name" value="t-snare proteins"/>
    <property type="match status" value="1"/>
</dbReference>
<evidence type="ECO:0000256" key="7">
    <source>
        <dbReference type="RuleBase" id="RU003858"/>
    </source>
</evidence>
<dbReference type="InterPro" id="IPR045242">
    <property type="entry name" value="Syntaxin"/>
</dbReference>
<dbReference type="Gene3D" id="1.20.58.70">
    <property type="match status" value="1"/>
</dbReference>
<comment type="similarity">
    <text evidence="2 7">Belongs to the syntaxin family.</text>
</comment>
<dbReference type="RefSeq" id="XP_008878227.1">
    <property type="nucleotide sequence ID" value="XM_008880005.1"/>
</dbReference>
<evidence type="ECO:0000256" key="3">
    <source>
        <dbReference type="ARBA" id="ARBA00022448"/>
    </source>
</evidence>
<evidence type="ECO:0000256" key="6">
    <source>
        <dbReference type="ARBA" id="ARBA00023136"/>
    </source>
</evidence>
<feature type="transmembrane region" description="Helical" evidence="8">
    <location>
        <begin position="274"/>
        <end position="294"/>
    </location>
</feature>
<reference evidence="10" key="1">
    <citation type="submission" date="2013-12" db="EMBL/GenBank/DDBJ databases">
        <title>The Genome Sequence of Aphanomyces invadans NJM9701.</title>
        <authorList>
            <consortium name="The Broad Institute Genomics Platform"/>
            <person name="Russ C."/>
            <person name="Tyler B."/>
            <person name="van West P."/>
            <person name="Dieguez-Uribeondo J."/>
            <person name="Young S.K."/>
            <person name="Zeng Q."/>
            <person name="Gargeya S."/>
            <person name="Fitzgerald M."/>
            <person name="Abouelleil A."/>
            <person name="Alvarado L."/>
            <person name="Chapman S.B."/>
            <person name="Gainer-Dewar J."/>
            <person name="Goldberg J."/>
            <person name="Griggs A."/>
            <person name="Gujja S."/>
            <person name="Hansen M."/>
            <person name="Howarth C."/>
            <person name="Imamovic A."/>
            <person name="Ireland A."/>
            <person name="Larimer J."/>
            <person name="McCowan C."/>
            <person name="Murphy C."/>
            <person name="Pearson M."/>
            <person name="Poon T.W."/>
            <person name="Priest M."/>
            <person name="Roberts A."/>
            <person name="Saif S."/>
            <person name="Shea T."/>
            <person name="Sykes S."/>
            <person name="Wortman J."/>
            <person name="Nusbaum C."/>
            <person name="Birren B."/>
        </authorList>
    </citation>
    <scope>NUCLEOTIDE SEQUENCE [LARGE SCALE GENOMIC DNA]</scope>
    <source>
        <strain evidence="10">NJM9701</strain>
    </source>
</reference>
<dbReference type="STRING" id="157072.A0A024TGB6"/>
<evidence type="ECO:0000259" key="9">
    <source>
        <dbReference type="PROSITE" id="PS50192"/>
    </source>
</evidence>
<dbReference type="GO" id="GO:0005484">
    <property type="term" value="F:SNAP receptor activity"/>
    <property type="evidence" value="ECO:0007669"/>
    <property type="project" value="InterPro"/>
</dbReference>
<keyword evidence="4 8" id="KW-0812">Transmembrane</keyword>
<dbReference type="eggNOG" id="KOG0810">
    <property type="taxonomic scope" value="Eukaryota"/>
</dbReference>
<evidence type="ECO:0000256" key="5">
    <source>
        <dbReference type="ARBA" id="ARBA00022989"/>
    </source>
</evidence>
<keyword evidence="5 8" id="KW-1133">Transmembrane helix</keyword>
<dbReference type="EMBL" id="KI913994">
    <property type="protein sequence ID" value="ETV93205.1"/>
    <property type="molecule type" value="Genomic_DNA"/>
</dbReference>
<evidence type="ECO:0000256" key="2">
    <source>
        <dbReference type="ARBA" id="ARBA00009063"/>
    </source>
</evidence>
<dbReference type="GO" id="GO:0031201">
    <property type="term" value="C:SNARE complex"/>
    <property type="evidence" value="ECO:0007669"/>
    <property type="project" value="TreeGrafter"/>
</dbReference>
<dbReference type="InterPro" id="IPR006011">
    <property type="entry name" value="Syntaxin_N"/>
</dbReference>
<evidence type="ECO:0000256" key="4">
    <source>
        <dbReference type="ARBA" id="ARBA00022692"/>
    </source>
</evidence>
<sequence length="297" mass="33313">MHDRLAELTGKAPGEVAIDVAAENPNVARPKFMEKFFLDVEDMQADLGKITVATDRIGELNHQALLATATGEEQIISQELCLVIDSTNKVAARAKALLELIKKETAEKKKDKVVPASEMRIRDNMSTTLTRKFMDTMKEYQKAQQRFKSDMKNKVKRQVQIVKPDASEQEIDMVMRSADPGAIYRSAILQGSNDSIKEVYMTCHDKYQDVLKLEQSVAELHQMFLDLALLVEQQGEMLDQIEFQVKTASNYIDAGNKEVTKALKSQKSMRKKMCCLLFFGLVVVLIAVLASGAFKSS</sequence>